<keyword evidence="2" id="KW-0808">Transferase</keyword>
<dbReference type="STRING" id="94624.Bpet3642"/>
<dbReference type="KEGG" id="bpt:Bpet3642"/>
<dbReference type="eggNOG" id="COG3707">
    <property type="taxonomic scope" value="Bacteria"/>
</dbReference>
<evidence type="ECO:0000313" key="3">
    <source>
        <dbReference type="Proteomes" id="UP000001225"/>
    </source>
</evidence>
<dbReference type="PROSITE" id="PS50921">
    <property type="entry name" value="ANTAR"/>
    <property type="match status" value="1"/>
</dbReference>
<dbReference type="Pfam" id="PF03861">
    <property type="entry name" value="ANTAR"/>
    <property type="match status" value="1"/>
</dbReference>
<dbReference type="SMART" id="SM01012">
    <property type="entry name" value="ANTAR"/>
    <property type="match status" value="1"/>
</dbReference>
<dbReference type="EMBL" id="AM902716">
    <property type="protein sequence ID" value="CAP43985.1"/>
    <property type="molecule type" value="Genomic_DNA"/>
</dbReference>
<keyword evidence="3" id="KW-1185">Reference proteome</keyword>
<dbReference type="PIRSF" id="PIRSF036382">
    <property type="entry name" value="RR_antiterm"/>
    <property type="match status" value="1"/>
</dbReference>
<protein>
    <submittedName>
        <fullName evidence="2">Response regulator NasT</fullName>
        <ecNumber evidence="2">2.7.3.-</ecNumber>
    </submittedName>
</protein>
<dbReference type="SUPFAM" id="SSF52172">
    <property type="entry name" value="CheY-like"/>
    <property type="match status" value="1"/>
</dbReference>
<proteinExistence type="predicted"/>
<dbReference type="GO" id="GO:0003723">
    <property type="term" value="F:RNA binding"/>
    <property type="evidence" value="ECO:0007669"/>
    <property type="project" value="InterPro"/>
</dbReference>
<accession>A9HZV2</accession>
<evidence type="ECO:0000259" key="1">
    <source>
        <dbReference type="PROSITE" id="PS50921"/>
    </source>
</evidence>
<dbReference type="Proteomes" id="UP000001225">
    <property type="component" value="Chromosome"/>
</dbReference>
<dbReference type="AlphaFoldDB" id="A9HZV2"/>
<sequence>MRVAAERTAQAGPDLAGAISLAGPDAVLTDASAAARGTLEDICAASESSARPVVVFAEDGSRAAMRAALQAGVAAYVVGLVPPERIPSLLEVAIERGAIERTRRVELADARRRLADRQMVEQAKELLMQRGGLSEEQAHRLLRQRAMQSQRRLGEVARALIHGAHGAPGGRVALVAESS</sequence>
<reference evidence="2 3" key="1">
    <citation type="journal article" date="2008" name="BMC Genomics">
        <title>The missing link: Bordetella petrii is endowed with both the metabolic versatility of environmental bacteria and virulence traits of pathogenic Bordetellae.</title>
        <authorList>
            <person name="Gross R."/>
            <person name="Guzman C.A."/>
            <person name="Sebaihia M."/>
            <person name="Martins Dos Santos V.A."/>
            <person name="Pieper D.H."/>
            <person name="Koebnik R."/>
            <person name="Lechner M."/>
            <person name="Bartels D."/>
            <person name="Buhrmester J."/>
            <person name="Choudhuri J.V."/>
            <person name="Ebensen T."/>
            <person name="Gaigalat L."/>
            <person name="Herrmann S."/>
            <person name="Khachane A.N."/>
            <person name="Larisch C."/>
            <person name="Link S."/>
            <person name="Linke B."/>
            <person name="Meyer F."/>
            <person name="Mormann S."/>
            <person name="Nakunst D."/>
            <person name="Rueckert C."/>
            <person name="Schneiker-Bekel S."/>
            <person name="Schulze K."/>
            <person name="Vorhoelter F.J."/>
            <person name="Yevsa T."/>
            <person name="Engle J.T."/>
            <person name="Goldman W.E."/>
            <person name="Puehler A."/>
            <person name="Goebel U.B."/>
            <person name="Goesmann A."/>
            <person name="Bloecker H."/>
            <person name="Kaiser O."/>
            <person name="Martinez-Arias R."/>
        </authorList>
    </citation>
    <scope>NUCLEOTIDE SEQUENCE [LARGE SCALE GENOMIC DNA]</scope>
    <source>
        <strain evidence="3">ATCC BAA-461 / DSM 12804 / CCUG 43448 / CIP 107267 / Se-1111R</strain>
    </source>
</reference>
<dbReference type="Gene3D" id="1.10.10.10">
    <property type="entry name" value="Winged helix-like DNA-binding domain superfamily/Winged helix DNA-binding domain"/>
    <property type="match status" value="1"/>
</dbReference>
<gene>
    <name evidence="2" type="ordered locus">Bpet3642</name>
</gene>
<dbReference type="GO" id="GO:0016740">
    <property type="term" value="F:transferase activity"/>
    <property type="evidence" value="ECO:0007669"/>
    <property type="project" value="UniProtKB-KW"/>
</dbReference>
<evidence type="ECO:0000313" key="2">
    <source>
        <dbReference type="EMBL" id="CAP43985.1"/>
    </source>
</evidence>
<dbReference type="EC" id="2.7.3.-" evidence="2"/>
<dbReference type="InterPro" id="IPR005561">
    <property type="entry name" value="ANTAR"/>
</dbReference>
<dbReference type="InterPro" id="IPR008327">
    <property type="entry name" value="Sig_transdc_resp-reg_antiterm"/>
</dbReference>
<dbReference type="InterPro" id="IPR036388">
    <property type="entry name" value="WH-like_DNA-bd_sf"/>
</dbReference>
<dbReference type="InterPro" id="IPR011006">
    <property type="entry name" value="CheY-like_superfamily"/>
</dbReference>
<organism evidence="2 3">
    <name type="scientific">Bordetella petrii (strain ATCC BAA-461 / DSM 12804 / CCUG 43448 / CIP 107267 / Se-1111R)</name>
    <dbReference type="NCBI Taxonomy" id="340100"/>
    <lineage>
        <taxon>Bacteria</taxon>
        <taxon>Pseudomonadati</taxon>
        <taxon>Pseudomonadota</taxon>
        <taxon>Betaproteobacteria</taxon>
        <taxon>Burkholderiales</taxon>
        <taxon>Alcaligenaceae</taxon>
        <taxon>Bordetella</taxon>
    </lineage>
</organism>
<feature type="domain" description="ANTAR" evidence="1">
    <location>
        <begin position="100"/>
        <end position="161"/>
    </location>
</feature>
<name>A9HZV2_BORPD</name>